<organism evidence="2 3">
    <name type="scientific">Gallaecimonas pentaromativorans</name>
    <dbReference type="NCBI Taxonomy" id="584787"/>
    <lineage>
        <taxon>Bacteria</taxon>
        <taxon>Pseudomonadati</taxon>
        <taxon>Pseudomonadota</taxon>
        <taxon>Gammaproteobacteria</taxon>
        <taxon>Enterobacterales</taxon>
        <taxon>Gallaecimonadaceae</taxon>
        <taxon>Gallaecimonas</taxon>
    </lineage>
</organism>
<gene>
    <name evidence="2" type="ORF">EDC28_110141</name>
</gene>
<dbReference type="CDD" id="cd02966">
    <property type="entry name" value="TlpA_like_family"/>
    <property type="match status" value="1"/>
</dbReference>
<evidence type="ECO:0000259" key="1">
    <source>
        <dbReference type="Pfam" id="PF13905"/>
    </source>
</evidence>
<dbReference type="Pfam" id="PF13905">
    <property type="entry name" value="Thioredoxin_8"/>
    <property type="match status" value="1"/>
</dbReference>
<feature type="domain" description="Thioredoxin-like fold" evidence="1">
    <location>
        <begin position="9"/>
        <end position="69"/>
    </location>
</feature>
<keyword evidence="3" id="KW-1185">Reference proteome</keyword>
<sequence length="101" mass="11421">MLEGIQRQVGKDQLEIVAINFHEPPRRYRAIVRKLKDFQVTFTHDAHGAISDRYGVKALPNMFIVNKNGLVVEHHLGYNPDGTGELVDELNKLMSDPAPKT</sequence>
<dbReference type="Gene3D" id="3.40.30.10">
    <property type="entry name" value="Glutaredoxin"/>
    <property type="match status" value="1"/>
</dbReference>
<dbReference type="EMBL" id="RJUL01000010">
    <property type="protein sequence ID" value="ROQ22497.1"/>
    <property type="molecule type" value="Genomic_DNA"/>
</dbReference>
<dbReference type="AlphaFoldDB" id="A0A3N1P5T5"/>
<dbReference type="STRING" id="584787.GCA_001247655_02252"/>
<proteinExistence type="predicted"/>
<evidence type="ECO:0000313" key="2">
    <source>
        <dbReference type="EMBL" id="ROQ22497.1"/>
    </source>
</evidence>
<dbReference type="Proteomes" id="UP000268033">
    <property type="component" value="Unassembled WGS sequence"/>
</dbReference>
<accession>A0A3N1P5T5</accession>
<dbReference type="InterPro" id="IPR012336">
    <property type="entry name" value="Thioredoxin-like_fold"/>
</dbReference>
<comment type="caution">
    <text evidence="2">The sequence shown here is derived from an EMBL/GenBank/DDBJ whole genome shotgun (WGS) entry which is preliminary data.</text>
</comment>
<name>A0A3N1P5T5_9GAMM</name>
<protein>
    <submittedName>
        <fullName evidence="2">Thioredoxin-like protein</fullName>
    </submittedName>
</protein>
<evidence type="ECO:0000313" key="3">
    <source>
        <dbReference type="Proteomes" id="UP000268033"/>
    </source>
</evidence>
<dbReference type="InterPro" id="IPR036249">
    <property type="entry name" value="Thioredoxin-like_sf"/>
</dbReference>
<dbReference type="SUPFAM" id="SSF52833">
    <property type="entry name" value="Thioredoxin-like"/>
    <property type="match status" value="1"/>
</dbReference>
<reference evidence="2 3" key="1">
    <citation type="submission" date="2018-11" db="EMBL/GenBank/DDBJ databases">
        <title>Genomic Encyclopedia of Type Strains, Phase IV (KMG-IV): sequencing the most valuable type-strain genomes for metagenomic binning, comparative biology and taxonomic classification.</title>
        <authorList>
            <person name="Goeker M."/>
        </authorList>
    </citation>
    <scope>NUCLEOTIDE SEQUENCE [LARGE SCALE GENOMIC DNA]</scope>
    <source>
        <strain evidence="2 3">DSM 21945</strain>
    </source>
</reference>